<dbReference type="Gene3D" id="2.30.30.1060">
    <property type="match status" value="1"/>
</dbReference>
<reference evidence="2 3" key="1">
    <citation type="submission" date="2020-07" db="EMBL/GenBank/DDBJ databases">
        <title>Sequencing the genomes of 1000 actinobacteria strains.</title>
        <authorList>
            <person name="Klenk H.-P."/>
        </authorList>
    </citation>
    <scope>NUCLEOTIDE SEQUENCE [LARGE SCALE GENOMIC DNA]</scope>
    <source>
        <strain evidence="2 3">DSM 26341</strain>
    </source>
</reference>
<feature type="domain" description="Hypervirulence associated protein TUDOR" evidence="1">
    <location>
        <begin position="8"/>
        <end position="66"/>
    </location>
</feature>
<organism evidence="2 3">
    <name type="scientific">Spelaeicoccus albus</name>
    <dbReference type="NCBI Taxonomy" id="1280376"/>
    <lineage>
        <taxon>Bacteria</taxon>
        <taxon>Bacillati</taxon>
        <taxon>Actinomycetota</taxon>
        <taxon>Actinomycetes</taxon>
        <taxon>Micrococcales</taxon>
        <taxon>Brevibacteriaceae</taxon>
        <taxon>Spelaeicoccus</taxon>
    </lineage>
</organism>
<evidence type="ECO:0000313" key="3">
    <source>
        <dbReference type="Proteomes" id="UP000539111"/>
    </source>
</evidence>
<dbReference type="RefSeq" id="WP_179428745.1">
    <property type="nucleotide sequence ID" value="NZ_JACBZP010000001.1"/>
</dbReference>
<comment type="caution">
    <text evidence="2">The sequence shown here is derived from an EMBL/GenBank/DDBJ whole genome shotgun (WGS) entry which is preliminary data.</text>
</comment>
<proteinExistence type="predicted"/>
<evidence type="ECO:0000313" key="2">
    <source>
        <dbReference type="EMBL" id="NYI68392.1"/>
    </source>
</evidence>
<keyword evidence="3" id="KW-1185">Reference proteome</keyword>
<sequence length="71" mass="7937">MAPQFSVGDHVRWNSEAGTVQGTIVRVHTEDVEYKGHMRRCSPEDPQYEIASDKTDHIAMHKGAALTKIDS</sequence>
<name>A0A7Z0III4_9MICO</name>
<dbReference type="Pfam" id="PF11160">
    <property type="entry name" value="Hva1_TUDOR"/>
    <property type="match status" value="1"/>
</dbReference>
<gene>
    <name evidence="2" type="ORF">BJY26_002698</name>
</gene>
<protein>
    <recommendedName>
        <fullName evidence="1">Hypervirulence associated protein TUDOR domain-containing protein</fullName>
    </recommendedName>
</protein>
<dbReference type="EMBL" id="JACBZP010000001">
    <property type="protein sequence ID" value="NYI68392.1"/>
    <property type="molecule type" value="Genomic_DNA"/>
</dbReference>
<dbReference type="InterPro" id="IPR021331">
    <property type="entry name" value="Hva1_TUDOR"/>
</dbReference>
<dbReference type="Proteomes" id="UP000539111">
    <property type="component" value="Unassembled WGS sequence"/>
</dbReference>
<evidence type="ECO:0000259" key="1">
    <source>
        <dbReference type="Pfam" id="PF11160"/>
    </source>
</evidence>
<dbReference type="AlphaFoldDB" id="A0A7Z0III4"/>
<accession>A0A7Z0III4</accession>